<gene>
    <name evidence="1" type="ORF">G3I71_12630</name>
</gene>
<name>A0A6B3BQP1_9ACTN</name>
<dbReference type="AlphaFoldDB" id="A0A6B3BQP1"/>
<comment type="caution">
    <text evidence="1">The sequence shown here is derived from an EMBL/GenBank/DDBJ whole genome shotgun (WGS) entry which is preliminary data.</text>
</comment>
<evidence type="ECO:0000313" key="1">
    <source>
        <dbReference type="EMBL" id="NEC86643.1"/>
    </source>
</evidence>
<protein>
    <submittedName>
        <fullName evidence="1">Uncharacterized protein</fullName>
    </submittedName>
</protein>
<proteinExistence type="predicted"/>
<dbReference type="RefSeq" id="WP_164314103.1">
    <property type="nucleotide sequence ID" value="NZ_JAAGLU010000009.1"/>
</dbReference>
<sequence length="49" mass="5018">MPTPPAGLRRPPRRGGPACATGLCQKCSPRNCVTALAKIALALELTTSA</sequence>
<reference evidence="1" key="1">
    <citation type="submission" date="2020-01" db="EMBL/GenBank/DDBJ databases">
        <title>Insect and environment-associated Actinomycetes.</title>
        <authorList>
            <person name="Currrie C."/>
            <person name="Chevrette M."/>
            <person name="Carlson C."/>
            <person name="Stubbendieck R."/>
            <person name="Wendt-Pienkowski E."/>
        </authorList>
    </citation>
    <scope>NUCLEOTIDE SEQUENCE</scope>
    <source>
        <strain evidence="1">SID12501</strain>
    </source>
</reference>
<dbReference type="EMBL" id="JAAGLU010000009">
    <property type="protein sequence ID" value="NEC86643.1"/>
    <property type="molecule type" value="Genomic_DNA"/>
</dbReference>
<accession>A0A6B3BQP1</accession>
<organism evidence="1">
    <name type="scientific">Streptomyces sp. SID12501</name>
    <dbReference type="NCBI Taxonomy" id="2706042"/>
    <lineage>
        <taxon>Bacteria</taxon>
        <taxon>Bacillati</taxon>
        <taxon>Actinomycetota</taxon>
        <taxon>Actinomycetes</taxon>
        <taxon>Kitasatosporales</taxon>
        <taxon>Streptomycetaceae</taxon>
        <taxon>Streptomyces</taxon>
    </lineage>
</organism>